<gene>
    <name evidence="3" type="ORF">LUZ61_016232</name>
</gene>
<dbReference type="Pfam" id="PF24758">
    <property type="entry name" value="LRR_At5g56370"/>
    <property type="match status" value="1"/>
</dbReference>
<organism evidence="3 4">
    <name type="scientific">Rhynchospora tenuis</name>
    <dbReference type="NCBI Taxonomy" id="198213"/>
    <lineage>
        <taxon>Eukaryota</taxon>
        <taxon>Viridiplantae</taxon>
        <taxon>Streptophyta</taxon>
        <taxon>Embryophyta</taxon>
        <taxon>Tracheophyta</taxon>
        <taxon>Spermatophyta</taxon>
        <taxon>Magnoliopsida</taxon>
        <taxon>Liliopsida</taxon>
        <taxon>Poales</taxon>
        <taxon>Cyperaceae</taxon>
        <taxon>Cyperoideae</taxon>
        <taxon>Rhynchosporeae</taxon>
        <taxon>Rhynchospora</taxon>
    </lineage>
</organism>
<proteinExistence type="predicted"/>
<dbReference type="InterPro" id="IPR036047">
    <property type="entry name" value="F-box-like_dom_sf"/>
</dbReference>
<reference evidence="3 4" key="1">
    <citation type="journal article" date="2022" name="Cell">
        <title>Repeat-based holocentromeres influence genome architecture and karyotype evolution.</title>
        <authorList>
            <person name="Hofstatter P.G."/>
            <person name="Thangavel G."/>
            <person name="Lux T."/>
            <person name="Neumann P."/>
            <person name="Vondrak T."/>
            <person name="Novak P."/>
            <person name="Zhang M."/>
            <person name="Costa L."/>
            <person name="Castellani M."/>
            <person name="Scott A."/>
            <person name="Toegelov H."/>
            <person name="Fuchs J."/>
            <person name="Mata-Sucre Y."/>
            <person name="Dias Y."/>
            <person name="Vanzela A.L.L."/>
            <person name="Huettel B."/>
            <person name="Almeida C.C.S."/>
            <person name="Simkova H."/>
            <person name="Souza G."/>
            <person name="Pedrosa-Harand A."/>
            <person name="Macas J."/>
            <person name="Mayer K.F.X."/>
            <person name="Houben A."/>
            <person name="Marques A."/>
        </authorList>
    </citation>
    <scope>NUCLEOTIDE SEQUENCE [LARGE SCALE GENOMIC DNA]</scope>
    <source>
        <strain evidence="3">RhyTen1mFocal</strain>
    </source>
</reference>
<dbReference type="Pfam" id="PF00646">
    <property type="entry name" value="F-box"/>
    <property type="match status" value="1"/>
</dbReference>
<dbReference type="InterPro" id="IPR001810">
    <property type="entry name" value="F-box_dom"/>
</dbReference>
<dbReference type="Gene3D" id="3.80.10.10">
    <property type="entry name" value="Ribonuclease Inhibitor"/>
    <property type="match status" value="1"/>
</dbReference>
<feature type="domain" description="F-box" evidence="1">
    <location>
        <begin position="11"/>
        <end position="51"/>
    </location>
</feature>
<evidence type="ECO:0000313" key="4">
    <source>
        <dbReference type="Proteomes" id="UP001210211"/>
    </source>
</evidence>
<dbReference type="AlphaFoldDB" id="A0AAD5Z557"/>
<protein>
    <recommendedName>
        <fullName evidence="5">F-box domain-containing protein</fullName>
    </recommendedName>
</protein>
<dbReference type="CDD" id="cd22160">
    <property type="entry name" value="F-box_AtFBL13-like"/>
    <property type="match status" value="1"/>
</dbReference>
<comment type="caution">
    <text evidence="3">The sequence shown here is derived from an EMBL/GenBank/DDBJ whole genome shotgun (WGS) entry which is preliminary data.</text>
</comment>
<dbReference type="InterPro" id="IPR053781">
    <property type="entry name" value="F-box_AtFBL13-like"/>
</dbReference>
<evidence type="ECO:0008006" key="5">
    <source>
        <dbReference type="Google" id="ProtNLM"/>
    </source>
</evidence>
<evidence type="ECO:0000313" key="3">
    <source>
        <dbReference type="EMBL" id="KAJ3687068.1"/>
    </source>
</evidence>
<name>A0AAD5Z557_9POAL</name>
<sequence>MEHPAVSTDWISQLPEAVLTDIMSLISTKEAVSTSVLSKSWEKLWASVPVLHFDLRQFLGDHVDSWEKFRDGQIKFVRFVNSVLRNRRNCKLDIFSLKMERENGCYCALDISPWIIYAVGCKPRVLSLVICTYEHLSIPNPVFTCTSLEELHLMTETRCTELIETESVKLPSLKIFSLGHAMIDGDFLKQLLSGCSVLEKVVLYCCDLHMFSNDRISSNSLQHFTLSDCGLLFESDVEVFFHNLVHLEMRNCRDDLNLHAPSLVSACIYHSSPCFYKSYLFGGLTNATSLDLFGTPEFIVFGATKFMDEQGGDLANFPLFSNLKNLTVGEWCIISNFNLVASFLQNSPNLENLTLYHKPSPKATEEDMAQWRSGILFRHEHLKKVHIVPNMGTYDQSFYKLVNALRASIKDSAVISVQLSFANMTSSVVI</sequence>
<dbReference type="EMBL" id="JAMRDG010000002">
    <property type="protein sequence ID" value="KAJ3687068.1"/>
    <property type="molecule type" value="Genomic_DNA"/>
</dbReference>
<dbReference type="InterPro" id="IPR053197">
    <property type="entry name" value="F-box_SCFL_complex_component"/>
</dbReference>
<evidence type="ECO:0000259" key="2">
    <source>
        <dbReference type="Pfam" id="PF24758"/>
    </source>
</evidence>
<accession>A0AAD5Z557</accession>
<dbReference type="InterPro" id="IPR032675">
    <property type="entry name" value="LRR_dom_sf"/>
</dbReference>
<dbReference type="InterPro" id="IPR055411">
    <property type="entry name" value="LRR_FXL15/At3g58940/PEG3-like"/>
</dbReference>
<dbReference type="SUPFAM" id="SSF52047">
    <property type="entry name" value="RNI-like"/>
    <property type="match status" value="1"/>
</dbReference>
<dbReference type="PANTHER" id="PTHR34223">
    <property type="entry name" value="OS11G0201299 PROTEIN"/>
    <property type="match status" value="1"/>
</dbReference>
<feature type="domain" description="F-box/LRR-repeat protein 15/At3g58940/PEG3-like LRR" evidence="2">
    <location>
        <begin position="134"/>
        <end position="246"/>
    </location>
</feature>
<evidence type="ECO:0000259" key="1">
    <source>
        <dbReference type="Pfam" id="PF00646"/>
    </source>
</evidence>
<dbReference type="SUPFAM" id="SSF81383">
    <property type="entry name" value="F-box domain"/>
    <property type="match status" value="1"/>
</dbReference>
<dbReference type="Proteomes" id="UP001210211">
    <property type="component" value="Unassembled WGS sequence"/>
</dbReference>
<keyword evidence="4" id="KW-1185">Reference proteome</keyword>